<dbReference type="Proteomes" id="UP001159363">
    <property type="component" value="Chromosome 5"/>
</dbReference>
<dbReference type="PANTHER" id="PTHR36688:SF1">
    <property type="entry name" value="ENDONUCLEASE_EXONUCLEASE_PHOSPHATASE DOMAIN-CONTAINING PROTEIN"/>
    <property type="match status" value="1"/>
</dbReference>
<evidence type="ECO:0000313" key="4">
    <source>
        <dbReference type="Proteomes" id="UP001159363"/>
    </source>
</evidence>
<evidence type="ECO:0000313" key="3">
    <source>
        <dbReference type="EMBL" id="KAJ8882172.1"/>
    </source>
</evidence>
<sequence length="244" mass="27159">MPGNTPQLAGSYKPTLLLSCISKVCEKIIFNHLPRVVTRHDLTGFQYGFRPKYSTVYELARTSRILKNGLEKWKIVGILPLDPEKAFDSVCHNLLHNLLPGNSGQCWTFRLLVDEELSPPQTIRAGAPQGSILRLLLLALFIRLIPTPWNAKLSLYADDKAMIATASTKRELATISTVPSVQSSATSRQGVQAKHRKDDSSPLLEKKGRLFPQYLPGSPRHPMVTVSKIPGSCPRLKAHLQRPH</sequence>
<accession>A0ABQ9HD42</accession>
<feature type="compositionally biased region" description="Polar residues" evidence="1">
    <location>
        <begin position="181"/>
        <end position="190"/>
    </location>
</feature>
<dbReference type="PANTHER" id="PTHR36688">
    <property type="entry name" value="ENDO/EXONUCLEASE/PHOSPHATASE DOMAIN-CONTAINING PROTEIN"/>
    <property type="match status" value="1"/>
</dbReference>
<evidence type="ECO:0000256" key="1">
    <source>
        <dbReference type="SAM" id="MobiDB-lite"/>
    </source>
</evidence>
<reference evidence="3 4" key="1">
    <citation type="submission" date="2023-02" db="EMBL/GenBank/DDBJ databases">
        <title>LHISI_Scaffold_Assembly.</title>
        <authorList>
            <person name="Stuart O.P."/>
            <person name="Cleave R."/>
            <person name="Magrath M.J.L."/>
            <person name="Mikheyev A.S."/>
        </authorList>
    </citation>
    <scope>NUCLEOTIDE SEQUENCE [LARGE SCALE GENOMIC DNA]</scope>
    <source>
        <strain evidence="3">Daus_M_001</strain>
        <tissue evidence="3">Leg muscle</tissue>
    </source>
</reference>
<dbReference type="InterPro" id="IPR000477">
    <property type="entry name" value="RT_dom"/>
</dbReference>
<evidence type="ECO:0000259" key="2">
    <source>
        <dbReference type="PROSITE" id="PS50878"/>
    </source>
</evidence>
<proteinExistence type="predicted"/>
<feature type="region of interest" description="Disordered" evidence="1">
    <location>
        <begin position="181"/>
        <end position="203"/>
    </location>
</feature>
<gene>
    <name evidence="3" type="ORF">PR048_018660</name>
</gene>
<organism evidence="3 4">
    <name type="scientific">Dryococelus australis</name>
    <dbReference type="NCBI Taxonomy" id="614101"/>
    <lineage>
        <taxon>Eukaryota</taxon>
        <taxon>Metazoa</taxon>
        <taxon>Ecdysozoa</taxon>
        <taxon>Arthropoda</taxon>
        <taxon>Hexapoda</taxon>
        <taxon>Insecta</taxon>
        <taxon>Pterygota</taxon>
        <taxon>Neoptera</taxon>
        <taxon>Polyneoptera</taxon>
        <taxon>Phasmatodea</taxon>
        <taxon>Verophasmatodea</taxon>
        <taxon>Anareolatae</taxon>
        <taxon>Phasmatidae</taxon>
        <taxon>Eurycanthinae</taxon>
        <taxon>Dryococelus</taxon>
    </lineage>
</organism>
<dbReference type="Pfam" id="PF00078">
    <property type="entry name" value="RVT_1"/>
    <property type="match status" value="1"/>
</dbReference>
<name>A0ABQ9HD42_9NEOP</name>
<keyword evidence="4" id="KW-1185">Reference proteome</keyword>
<dbReference type="PROSITE" id="PS50878">
    <property type="entry name" value="RT_POL"/>
    <property type="match status" value="1"/>
</dbReference>
<dbReference type="InterPro" id="IPR052560">
    <property type="entry name" value="RdDP_mobile_element"/>
</dbReference>
<feature type="domain" description="Reverse transcriptase" evidence="2">
    <location>
        <begin position="1"/>
        <end position="211"/>
    </location>
</feature>
<dbReference type="EMBL" id="JARBHB010000006">
    <property type="protein sequence ID" value="KAJ8882172.1"/>
    <property type="molecule type" value="Genomic_DNA"/>
</dbReference>
<protein>
    <recommendedName>
        <fullName evidence="2">Reverse transcriptase domain-containing protein</fullName>
    </recommendedName>
</protein>
<comment type="caution">
    <text evidence="3">The sequence shown here is derived from an EMBL/GenBank/DDBJ whole genome shotgun (WGS) entry which is preliminary data.</text>
</comment>